<evidence type="ECO:0000256" key="13">
    <source>
        <dbReference type="ARBA" id="ARBA00023228"/>
    </source>
</evidence>
<evidence type="ECO:0000313" key="22">
    <source>
        <dbReference type="EMBL" id="CAH1774266.1"/>
    </source>
</evidence>
<dbReference type="GO" id="GO:0005829">
    <property type="term" value="C:cytosol"/>
    <property type="evidence" value="ECO:0007669"/>
    <property type="project" value="UniProtKB-SubCell"/>
</dbReference>
<evidence type="ECO:0000256" key="9">
    <source>
        <dbReference type="ARBA" id="ARBA00023006"/>
    </source>
</evidence>
<dbReference type="GO" id="GO:0034727">
    <property type="term" value="P:piecemeal microautophagy of the nucleus"/>
    <property type="evidence" value="ECO:0007669"/>
    <property type="project" value="TreeGrafter"/>
</dbReference>
<dbReference type="GO" id="GO:0000422">
    <property type="term" value="P:autophagy of mitochondrion"/>
    <property type="evidence" value="ECO:0007669"/>
    <property type="project" value="TreeGrafter"/>
</dbReference>
<evidence type="ECO:0000256" key="16">
    <source>
        <dbReference type="ARBA" id="ARBA00053494"/>
    </source>
</evidence>
<keyword evidence="11 19" id="KW-0175">Coiled coil</keyword>
<organism evidence="22 23">
    <name type="scientific">Owenia fusiformis</name>
    <name type="common">Polychaete worm</name>
    <dbReference type="NCBI Taxonomy" id="6347"/>
    <lineage>
        <taxon>Eukaryota</taxon>
        <taxon>Metazoa</taxon>
        <taxon>Spiralia</taxon>
        <taxon>Lophotrochozoa</taxon>
        <taxon>Annelida</taxon>
        <taxon>Polychaeta</taxon>
        <taxon>Sedentaria</taxon>
        <taxon>Canalipalpata</taxon>
        <taxon>Sabellida</taxon>
        <taxon>Oweniida</taxon>
        <taxon>Oweniidae</taxon>
        <taxon>Owenia</taxon>
    </lineage>
</organism>
<dbReference type="InterPro" id="IPR019460">
    <property type="entry name" value="Atg11_C"/>
</dbReference>
<evidence type="ECO:0000256" key="4">
    <source>
        <dbReference type="ARBA" id="ARBA00004514"/>
    </source>
</evidence>
<dbReference type="GO" id="GO:0060090">
    <property type="term" value="F:molecular adaptor activity"/>
    <property type="evidence" value="ECO:0007669"/>
    <property type="project" value="TreeGrafter"/>
</dbReference>
<dbReference type="Proteomes" id="UP000749559">
    <property type="component" value="Unassembled WGS sequence"/>
</dbReference>
<evidence type="ECO:0000256" key="3">
    <source>
        <dbReference type="ARBA" id="ARBA00004371"/>
    </source>
</evidence>
<dbReference type="GO" id="GO:0008285">
    <property type="term" value="P:negative regulation of cell population proliferation"/>
    <property type="evidence" value="ECO:0007669"/>
    <property type="project" value="UniProtKB-ARBA"/>
</dbReference>
<keyword evidence="10" id="KW-0805">Transcription regulation</keyword>
<dbReference type="GO" id="GO:1990316">
    <property type="term" value="C:Atg1/ULK1 kinase complex"/>
    <property type="evidence" value="ECO:0007669"/>
    <property type="project" value="TreeGrafter"/>
</dbReference>
<protein>
    <recommendedName>
        <fullName evidence="17">RB1-inducible coiled-coil protein 1</fullName>
    </recommendedName>
    <alternativeName>
        <fullName evidence="18">FAK family kinase-interacting protein of 200 kDa</fullName>
    </alternativeName>
</protein>
<evidence type="ECO:0000256" key="14">
    <source>
        <dbReference type="ARBA" id="ARBA00023242"/>
    </source>
</evidence>
<evidence type="ECO:0000256" key="6">
    <source>
        <dbReference type="ARBA" id="ARBA00022490"/>
    </source>
</evidence>
<comment type="function">
    <text evidence="16">Involved in autophagy. Regulates early events but also late events of autophagosome formation through direct interaction with Atg16L1. Required for the formation of the autophagosome-like double-membrane structure that surrounds the Salmonella-containing vacuole (SCV) during S.typhimurium infection and subsequent xenophagy. Involved in repair of DNA damage caused by ionizing radiation, which subsequently improves cell survival by decreasing apoptosis. Inhibits PTK2/FAK1 and PTK2B/PYK2 kinase activity, affecting their downstream signaling pathways. Plays a role as a modulator of TGF-beta-signaling by restricting substrate specificity of RNF111. Functions as a DNA-binding transcription factor. Is a potent regulator of the RB1 pathway through induction of RB1 expression. Plays a crucial role in muscular differentiation. Plays an indispensable role in fetal hematopoiesis and in the regulation of neuronal homeostasis.</text>
</comment>
<dbReference type="Gene3D" id="3.10.20.90">
    <property type="entry name" value="Phosphatidylinositol 3-kinase Catalytic Subunit, Chain A, domain 1"/>
    <property type="match status" value="1"/>
</dbReference>
<reference evidence="22" key="1">
    <citation type="submission" date="2022-03" db="EMBL/GenBank/DDBJ databases">
        <authorList>
            <person name="Martin C."/>
        </authorList>
    </citation>
    <scope>NUCLEOTIDE SEQUENCE</scope>
</reference>
<dbReference type="OrthoDB" id="447953at2759"/>
<evidence type="ECO:0000256" key="18">
    <source>
        <dbReference type="ARBA" id="ARBA00080154"/>
    </source>
</evidence>
<evidence type="ECO:0000256" key="15">
    <source>
        <dbReference type="ARBA" id="ARBA00023306"/>
    </source>
</evidence>
<feature type="coiled-coil region" evidence="19">
    <location>
        <begin position="725"/>
        <end position="769"/>
    </location>
</feature>
<keyword evidence="5" id="KW-0813">Transport</keyword>
<accession>A0A8S4MZH3</accession>
<comment type="caution">
    <text evidence="22">The sequence shown here is derived from an EMBL/GenBank/DDBJ whole genome shotgun (WGS) entry which is preliminary data.</text>
</comment>
<feature type="domain" description="Autophagy protein ATG17-like" evidence="20">
    <location>
        <begin position="127"/>
        <end position="458"/>
    </location>
</feature>
<feature type="coiled-coil region" evidence="19">
    <location>
        <begin position="812"/>
        <end position="961"/>
    </location>
</feature>
<evidence type="ECO:0000256" key="17">
    <source>
        <dbReference type="ARBA" id="ARBA00069790"/>
    </source>
</evidence>
<dbReference type="CDD" id="cd17060">
    <property type="entry name" value="Ubl_RB1CC1"/>
    <property type="match status" value="1"/>
</dbReference>
<dbReference type="GO" id="GO:0019901">
    <property type="term" value="F:protein kinase binding"/>
    <property type="evidence" value="ECO:0007669"/>
    <property type="project" value="UniProtKB-ARBA"/>
</dbReference>
<evidence type="ECO:0000259" key="20">
    <source>
        <dbReference type="Pfam" id="PF04108"/>
    </source>
</evidence>
<dbReference type="GO" id="GO:0031090">
    <property type="term" value="C:organelle membrane"/>
    <property type="evidence" value="ECO:0007669"/>
    <property type="project" value="UniProtKB-ARBA"/>
</dbReference>
<dbReference type="FunFam" id="3.10.20.90:FF:000049">
    <property type="entry name" value="RB1-inducible coiled-coil protein 1 isoform X1"/>
    <property type="match status" value="1"/>
</dbReference>
<feature type="domain" description="Autophagy-related protein 11 C-terminal" evidence="21">
    <location>
        <begin position="1279"/>
        <end position="1378"/>
    </location>
</feature>
<keyword evidence="12" id="KW-0804">Transcription</keyword>
<dbReference type="InterPro" id="IPR040040">
    <property type="entry name" value="ATG11"/>
</dbReference>
<keyword evidence="9" id="KW-0072">Autophagy</keyword>
<evidence type="ECO:0000256" key="19">
    <source>
        <dbReference type="SAM" id="Coils"/>
    </source>
</evidence>
<dbReference type="GO" id="GO:0015031">
    <property type="term" value="P:protein transport"/>
    <property type="evidence" value="ECO:0007669"/>
    <property type="project" value="UniProtKB-KW"/>
</dbReference>
<keyword evidence="15" id="KW-0131">Cell cycle</keyword>
<dbReference type="PANTHER" id="PTHR13222">
    <property type="entry name" value="RB1-INDUCIBLE COILED-COIL"/>
    <property type="match status" value="1"/>
</dbReference>
<keyword evidence="23" id="KW-1185">Reference proteome</keyword>
<keyword evidence="7" id="KW-0597">Phosphoprotein</keyword>
<keyword evidence="13" id="KW-0458">Lysosome</keyword>
<dbReference type="GO" id="GO:0034517">
    <property type="term" value="P:ribophagy"/>
    <property type="evidence" value="ECO:0007669"/>
    <property type="project" value="TreeGrafter"/>
</dbReference>
<dbReference type="InterPro" id="IPR045326">
    <property type="entry name" value="ATG17-like_dom"/>
</dbReference>
<dbReference type="GO" id="GO:0061723">
    <property type="term" value="P:glycophagy"/>
    <property type="evidence" value="ECO:0007669"/>
    <property type="project" value="TreeGrafter"/>
</dbReference>
<dbReference type="GO" id="GO:0061709">
    <property type="term" value="P:reticulophagy"/>
    <property type="evidence" value="ECO:0007669"/>
    <property type="project" value="TreeGrafter"/>
</dbReference>
<evidence type="ECO:0000256" key="8">
    <source>
        <dbReference type="ARBA" id="ARBA00022927"/>
    </source>
</evidence>
<dbReference type="Pfam" id="PF10377">
    <property type="entry name" value="ATG11"/>
    <property type="match status" value="1"/>
</dbReference>
<evidence type="ECO:0000256" key="10">
    <source>
        <dbReference type="ARBA" id="ARBA00023015"/>
    </source>
</evidence>
<evidence type="ECO:0000256" key="2">
    <source>
        <dbReference type="ARBA" id="ARBA00004329"/>
    </source>
</evidence>
<gene>
    <name evidence="22" type="ORF">OFUS_LOCUS1763</name>
</gene>
<evidence type="ECO:0000256" key="1">
    <source>
        <dbReference type="ARBA" id="ARBA00004123"/>
    </source>
</evidence>
<proteinExistence type="predicted"/>
<keyword evidence="8" id="KW-0653">Protein transport</keyword>
<dbReference type="GO" id="GO:0005634">
    <property type="term" value="C:nucleus"/>
    <property type="evidence" value="ECO:0007669"/>
    <property type="project" value="UniProtKB-SubCell"/>
</dbReference>
<dbReference type="GO" id="GO:0034045">
    <property type="term" value="C:phagophore assembly site membrane"/>
    <property type="evidence" value="ECO:0007669"/>
    <property type="project" value="TreeGrafter"/>
</dbReference>
<feature type="coiled-coil region" evidence="19">
    <location>
        <begin position="1016"/>
        <end position="1088"/>
    </location>
</feature>
<sequence length="1387" mass="158223">MLYVFLVDTGTMLTFDMNLAMESVSKLMHEIASQYHITEDKQVLLISGGENLDVGARVCSYSSGTDTNPIFLFSKSTIEAATPPSPSINYGSDADLHDQVEGSHHLPPTYGTVVARAQLALQFNDVAKDEMRTCEHLVHDQHLQHQGWAAVVANLEDIASAFKTRSEIFDRNFNDYLKQRQHYKDILSSFHNDLVLLSKVPLLSCLTNESSAVEADGDLETPCLPQTLLEWVSAQDKKSNLEQMYEQCMKDIDLLDSQAHEQLMTDITQLIDAINNPNMKEVKGLEDRLFGLEQLMFGARKVVKEQGEMAQGFVQNQNRASNLRDTSVLPDLCESHKKQLTVMLKNHQQLKDIRRRCSLAKEELSGNLHKRLRWIMYVEKQVCDIDNKLVIHHENLKKTRRKLEIIKQMHDAPNVYVSAVKEVVRRKWFSTNFLEWAKRLSKGANEVYLEEVGRRQKFGQYLKHHFLQSLFPGIEDSPPQYASITPEPFDHHLPNITQDDITYLKEKVPEFADSLSENGDTDTNYKKLFETYKDPSDQADFCLDMDNMKSDIIVLHGDQDDFEAIENSAIATSTITTKQIDDAHVQLTSDQNQPVSSDFTILTSEHKGSKSVEVLADPGSSILIAQDLIANSPIEELKSLDINVHSTELAASPQTDDEQYMTTAFEHVDKPAVESTKDKAKIIKQKSPNEQSPDVESLGQDFQTADFYIDESMPSSMTESNSRRVAELQKAVQEKSSQVEAAEKEILEMRQKLEQVEEKLRLLHDLSEKSSLKLHCDVLSIEKQLQKDTDDFNTFMEHTSTQIIQAITNVEAREAELRRKTLEDVQAQHKSELQKITNDLDLKSGKLEDTERELQSYHEKLNELNEKFENIVVEKEDEIKELAKKYKTELDELSQKLTLEHEIDLDKIRTDFTRDLEIKDNDLKHLTDDLKESQEKVEEMKKENENIKSELEDKFKTEKEDIISNLNSEHNTKLERVLEETRSSMHKAHEDELQSIVAKHNADIESKCSNLTTLLNKECEEALSKQQETLSEEYKKQTETLVKELELNHQNEIEEIKENLLKEKESELAKVKDELKELQVELEELKSRQVKDFEDKETATSSETDEKFAMRQFETEKALAVSQAIDELKAEHKKDIDHLVETMEKDKQDTLNSMKSSSVAEKQVAFNEAIAKVNAEKVKAVEELQKKLNEATYELTQLKSGQGNSKMKDEATGIPQTSMSGAVMSASMMSGSVMSASVMPISESSSDTRIQELQQALKTKDDELLKLNSKVMELSMSTSTRSMVTQDKVSITSCNVGDIVLLCLDERHDHYVVFSVGVTLHFLHSECLEALGLKIQPNEPRKSWVLGEIVDKEYCQAKKAQNRFKVPMGTKFYRVKAKPWVHDRGTT</sequence>
<evidence type="ECO:0000256" key="12">
    <source>
        <dbReference type="ARBA" id="ARBA00023163"/>
    </source>
</evidence>
<name>A0A8S4MZH3_OWEFU</name>
<dbReference type="PANTHER" id="PTHR13222:SF1">
    <property type="entry name" value="RB1-INDUCIBLE COILED-COIL PROTEIN 1"/>
    <property type="match status" value="1"/>
</dbReference>
<keyword evidence="6" id="KW-0963">Cytoplasm</keyword>
<evidence type="ECO:0000256" key="11">
    <source>
        <dbReference type="ARBA" id="ARBA00023054"/>
    </source>
</evidence>
<dbReference type="GO" id="GO:0000045">
    <property type="term" value="P:autophagosome assembly"/>
    <property type="evidence" value="ECO:0007669"/>
    <property type="project" value="InterPro"/>
</dbReference>
<evidence type="ECO:0000256" key="7">
    <source>
        <dbReference type="ARBA" id="ARBA00022553"/>
    </source>
</evidence>
<feature type="coiled-coil region" evidence="19">
    <location>
        <begin position="1170"/>
        <end position="1201"/>
    </location>
</feature>
<dbReference type="Pfam" id="PF04108">
    <property type="entry name" value="ATG17_like"/>
    <property type="match status" value="1"/>
</dbReference>
<keyword evidence="14" id="KW-0539">Nucleus</keyword>
<dbReference type="GO" id="GO:0005764">
    <property type="term" value="C:lysosome"/>
    <property type="evidence" value="ECO:0007669"/>
    <property type="project" value="UniProtKB-SubCell"/>
</dbReference>
<evidence type="ECO:0000256" key="5">
    <source>
        <dbReference type="ARBA" id="ARBA00022448"/>
    </source>
</evidence>
<dbReference type="EMBL" id="CAIIXF020000001">
    <property type="protein sequence ID" value="CAH1774266.1"/>
    <property type="molecule type" value="Genomic_DNA"/>
</dbReference>
<evidence type="ECO:0000259" key="21">
    <source>
        <dbReference type="Pfam" id="PF10377"/>
    </source>
</evidence>
<comment type="subcellular location">
    <subcellularLocation>
        <location evidence="4">Cytoplasm</location>
        <location evidence="4">Cytosol</location>
    </subcellularLocation>
    <subcellularLocation>
        <location evidence="3">Lysosome</location>
    </subcellularLocation>
    <subcellularLocation>
        <location evidence="1">Nucleus</location>
    </subcellularLocation>
    <subcellularLocation>
        <location evidence="2">Preautophagosomal structure</location>
    </subcellularLocation>
</comment>
<evidence type="ECO:0000313" key="23">
    <source>
        <dbReference type="Proteomes" id="UP000749559"/>
    </source>
</evidence>